<evidence type="ECO:0000313" key="10">
    <source>
        <dbReference type="Proteomes" id="UP000562984"/>
    </source>
</evidence>
<dbReference type="SUPFAM" id="SSF49785">
    <property type="entry name" value="Galactose-binding domain-like"/>
    <property type="match status" value="1"/>
</dbReference>
<dbReference type="Pfam" id="PF22666">
    <property type="entry name" value="Glyco_hydro_2_N2"/>
    <property type="match status" value="1"/>
</dbReference>
<evidence type="ECO:0000313" key="9">
    <source>
        <dbReference type="EMBL" id="NNG34735.1"/>
    </source>
</evidence>
<accession>A0A849A2E8</accession>
<evidence type="ECO:0000256" key="3">
    <source>
        <dbReference type="ARBA" id="ARBA00023295"/>
    </source>
</evidence>
<dbReference type="Proteomes" id="UP000562984">
    <property type="component" value="Unassembled WGS sequence"/>
</dbReference>
<dbReference type="GO" id="GO:0004553">
    <property type="term" value="F:hydrolase activity, hydrolyzing O-glycosyl compounds"/>
    <property type="evidence" value="ECO:0007669"/>
    <property type="project" value="InterPro"/>
</dbReference>
<keyword evidence="2" id="KW-0378">Hydrolase</keyword>
<dbReference type="SUPFAM" id="SSF49303">
    <property type="entry name" value="beta-Galactosidase/glucuronidase domain"/>
    <property type="match status" value="3"/>
</dbReference>
<proteinExistence type="inferred from homology"/>
<dbReference type="Gene3D" id="3.20.20.80">
    <property type="entry name" value="Glycosidases"/>
    <property type="match status" value="1"/>
</dbReference>
<dbReference type="EMBL" id="JABEND010000001">
    <property type="protein sequence ID" value="NNG34735.1"/>
    <property type="molecule type" value="Genomic_DNA"/>
</dbReference>
<dbReference type="InterPro" id="IPR054593">
    <property type="entry name" value="Beta-mannosidase-like_N2"/>
</dbReference>
<dbReference type="PROSITE" id="PS51318">
    <property type="entry name" value="TAT"/>
    <property type="match status" value="1"/>
</dbReference>
<dbReference type="GO" id="GO:0005975">
    <property type="term" value="P:carbohydrate metabolic process"/>
    <property type="evidence" value="ECO:0007669"/>
    <property type="project" value="InterPro"/>
</dbReference>
<comment type="caution">
    <text evidence="9">The sequence shown here is derived from an EMBL/GenBank/DDBJ whole genome shotgun (WGS) entry which is preliminary data.</text>
</comment>
<evidence type="ECO:0000259" key="8">
    <source>
        <dbReference type="Pfam" id="PF22666"/>
    </source>
</evidence>
<dbReference type="RefSeq" id="WP_171198324.1">
    <property type="nucleotide sequence ID" value="NZ_JABEND010000001.1"/>
</dbReference>
<protein>
    <submittedName>
        <fullName evidence="9">Beta-galactosidase</fullName>
    </submittedName>
</protein>
<dbReference type="SUPFAM" id="SSF51445">
    <property type="entry name" value="(Trans)glycosidases"/>
    <property type="match status" value="1"/>
</dbReference>
<dbReference type="Pfam" id="PF18368">
    <property type="entry name" value="Ig_GlcNase"/>
    <property type="match status" value="1"/>
</dbReference>
<organism evidence="9 10">
    <name type="scientific">Nakamurella aerolata</name>
    <dbReference type="NCBI Taxonomy" id="1656892"/>
    <lineage>
        <taxon>Bacteria</taxon>
        <taxon>Bacillati</taxon>
        <taxon>Actinomycetota</taxon>
        <taxon>Actinomycetes</taxon>
        <taxon>Nakamurellales</taxon>
        <taxon>Nakamurellaceae</taxon>
        <taxon>Nakamurella</taxon>
    </lineage>
</organism>
<dbReference type="InterPro" id="IPR008979">
    <property type="entry name" value="Galactose-bd-like_sf"/>
</dbReference>
<dbReference type="InterPro" id="IPR041351">
    <property type="entry name" value="Ig_GlcNase"/>
</dbReference>
<evidence type="ECO:0000259" key="6">
    <source>
        <dbReference type="Pfam" id="PF02836"/>
    </source>
</evidence>
<evidence type="ECO:0000256" key="4">
    <source>
        <dbReference type="SAM" id="MobiDB-lite"/>
    </source>
</evidence>
<dbReference type="InterPro" id="IPR006102">
    <property type="entry name" value="Ig-like_GH2"/>
</dbReference>
<evidence type="ECO:0000259" key="5">
    <source>
        <dbReference type="Pfam" id="PF00703"/>
    </source>
</evidence>
<evidence type="ECO:0000256" key="2">
    <source>
        <dbReference type="ARBA" id="ARBA00022801"/>
    </source>
</evidence>
<feature type="domain" description="Beta-mannosidase-like galactose-binding" evidence="8">
    <location>
        <begin position="102"/>
        <end position="271"/>
    </location>
</feature>
<dbReference type="InterPro" id="IPR006311">
    <property type="entry name" value="TAT_signal"/>
</dbReference>
<dbReference type="PANTHER" id="PTHR43536">
    <property type="entry name" value="MANNOSYLGLYCOPROTEIN ENDO-BETA-MANNOSIDASE"/>
    <property type="match status" value="1"/>
</dbReference>
<dbReference type="InterPro" id="IPR013783">
    <property type="entry name" value="Ig-like_fold"/>
</dbReference>
<feature type="domain" description="Glycoside hydrolase family 2 catalytic" evidence="6">
    <location>
        <begin position="415"/>
        <end position="551"/>
    </location>
</feature>
<comment type="similarity">
    <text evidence="1">Belongs to the glycosyl hydrolase 2 family.</text>
</comment>
<feature type="domain" description="Glycoside hydrolase family 2 immunoglobulin-like beta-sandwich" evidence="5">
    <location>
        <begin position="282"/>
        <end position="401"/>
    </location>
</feature>
<keyword evidence="3" id="KW-0326">Glycosidase</keyword>
<reference evidence="9 10" key="1">
    <citation type="submission" date="2020-05" db="EMBL/GenBank/DDBJ databases">
        <title>Nakamurella sp. DB0629 isolated from air conditioner.</title>
        <authorList>
            <person name="Kim D.H."/>
            <person name="Kim D.-U."/>
        </authorList>
    </citation>
    <scope>NUCLEOTIDE SEQUENCE [LARGE SCALE GENOMIC DNA]</scope>
    <source>
        <strain evidence="9 10">DB0629</strain>
    </source>
</reference>
<name>A0A849A2E8_9ACTN</name>
<dbReference type="InterPro" id="IPR043534">
    <property type="entry name" value="EBDG/EBM"/>
</dbReference>
<dbReference type="Pfam" id="PF00703">
    <property type="entry name" value="Glyco_hydro_2"/>
    <property type="match status" value="1"/>
</dbReference>
<keyword evidence="10" id="KW-1185">Reference proteome</keyword>
<dbReference type="InterPro" id="IPR017853">
    <property type="entry name" value="GH"/>
</dbReference>
<dbReference type="Gene3D" id="2.60.120.260">
    <property type="entry name" value="Galactose-binding domain-like"/>
    <property type="match status" value="1"/>
</dbReference>
<gene>
    <name evidence="9" type="ORF">HKD39_03150</name>
</gene>
<dbReference type="InterPro" id="IPR006103">
    <property type="entry name" value="Glyco_hydro_2_cat"/>
</dbReference>
<sequence>MSFEPSAGTPSAPRPATGGLDRRHFLSAGALVVGGGAVTALTGGRAAAAQTPAAEQAAAAAGPGSAAGTPITAGWLYGPANQLPGVTGQRLASADPGVTLEPAVVPGTALTAMLANGDYPDPFHKRIVTDTIPDTLKDTDYWYRTEFELPALQAGQRFWLHFAGVNYLADVFLNGRQIGRMEGAFIRGDFDVTETVLATAPDGGRGYLAVKVGKLDFSEGPLLPSYASGVTRGGRNGGPTGVTLKNGPTFFCSAGWDWLPTIPDRNLGIWRPVSHRTTGPIRIADVRVDPTLTGDLSSADIALDLTLDNAGEQTSAVISGTLTGPDGTAVEVRAELAVPAGTSTLRLGPEQVAALRVTEPKLWWPNGYGDPNRYTLRLAVGSAGTTPNQQSDQHELRFGIRSIVCRAADDPTRQLQLIVNNVPIMVMGGNWGLDEVLKRIPVERLRQQLRLHRDANLNLIRDWNGQNTSEELFDACDEYGILVWQDFFYSTEGPAAADVDRDVANIRDCIIRYRNHPSIALWCGGNEGSPPQPLVQALDALVAELDPKRACLTSSAGDTGADNYTGFASGGPYHWVTPASHFDRFRGRSSIRFHNEVGCYSIPTLETMRAMLPEPSWEKPDDYWADRDCNGNGGNGGMRGYLALTGQRYGQVRNLADFVRKSQLMNYECIRAIYEGHAAAMLAPATAAVPRPVTGVIMWMSHPAQPSMVWQMYSHDLDTHSAYAAVQRGCRRRNVIFDAATREVVLANHSHDPVAGTVRADIYTLAGRVHHTGTIQVPSVAGSSYARLGSLQEPIAALAAADEPVALVRLRFTPSGGGDPVSSFYWHDTSGSDRNYAAMDTMPSAAVQGTAVPAGTDGDDRLIKVELRNLSPAVAVMLHLQPFDSATGERVLPAFYDNNYCSIVPRETATVTIAVPAAAAAGRKLAVRLDGWNLDAEASRLRGGEVPLVINTDAQDVRGEVTFGR</sequence>
<feature type="domain" description="Exo-beta-D-glucosaminidase Ig-fold" evidence="7">
    <location>
        <begin position="826"/>
        <end position="934"/>
    </location>
</feature>
<evidence type="ECO:0000256" key="1">
    <source>
        <dbReference type="ARBA" id="ARBA00007401"/>
    </source>
</evidence>
<evidence type="ECO:0000259" key="7">
    <source>
        <dbReference type="Pfam" id="PF18368"/>
    </source>
</evidence>
<dbReference type="PANTHER" id="PTHR43536:SF1">
    <property type="entry name" value="MANNOSYLGLYCOPROTEIN ENDO-BETA-MANNOSIDASE"/>
    <property type="match status" value="1"/>
</dbReference>
<feature type="region of interest" description="Disordered" evidence="4">
    <location>
        <begin position="1"/>
        <end position="21"/>
    </location>
</feature>
<dbReference type="InterPro" id="IPR036156">
    <property type="entry name" value="Beta-gal/glucu_dom_sf"/>
</dbReference>
<dbReference type="AlphaFoldDB" id="A0A849A2E8"/>
<dbReference type="Pfam" id="PF02836">
    <property type="entry name" value="Glyco_hydro_2_C"/>
    <property type="match status" value="1"/>
</dbReference>
<dbReference type="Gene3D" id="2.60.40.10">
    <property type="entry name" value="Immunoglobulins"/>
    <property type="match status" value="3"/>
</dbReference>